<dbReference type="Pfam" id="PF18963">
    <property type="entry name" value="DUF5703"/>
    <property type="match status" value="1"/>
</dbReference>
<evidence type="ECO:0000313" key="2">
    <source>
        <dbReference type="Proteomes" id="UP001381003"/>
    </source>
</evidence>
<evidence type="ECO:0000313" key="1">
    <source>
        <dbReference type="EMBL" id="WWF04920.1"/>
    </source>
</evidence>
<gene>
    <name evidence="1" type="ORF">N5P18_14810</name>
</gene>
<sequence>MTSMPEYEFRTIHFPRGAARAAVRQELTDHAEYGHWELHRTVVYIDGMQKAWLRRKIIRVPRPPALPSR</sequence>
<name>A0ABZ2FDX4_9MICO</name>
<organism evidence="1 2">
    <name type="scientific">Janibacter terrae</name>
    <dbReference type="NCBI Taxonomy" id="103817"/>
    <lineage>
        <taxon>Bacteria</taxon>
        <taxon>Bacillati</taxon>
        <taxon>Actinomycetota</taxon>
        <taxon>Actinomycetes</taxon>
        <taxon>Micrococcales</taxon>
        <taxon>Intrasporangiaceae</taxon>
        <taxon>Janibacter</taxon>
    </lineage>
</organism>
<accession>A0ABZ2FDX4</accession>
<proteinExistence type="predicted"/>
<dbReference type="InterPro" id="IPR043758">
    <property type="entry name" value="DUF5703"/>
</dbReference>
<keyword evidence="2" id="KW-1185">Reference proteome</keyword>
<dbReference type="Proteomes" id="UP001381003">
    <property type="component" value="Chromosome"/>
</dbReference>
<reference evidence="1 2" key="1">
    <citation type="submission" date="2022-09" db="EMBL/GenBank/DDBJ databases">
        <title>Complete genome sequence of Janibacter terrae strain COS04-44, PCL-degrading bacteria isolated from oil spilled coast.</title>
        <authorList>
            <person name="Park H."/>
            <person name="Kim J.Y."/>
            <person name="An S.H."/>
            <person name="Lee C.M."/>
            <person name="Weon H.-Y."/>
        </authorList>
    </citation>
    <scope>NUCLEOTIDE SEQUENCE [LARGE SCALE GENOMIC DNA]</scope>
    <source>
        <strain evidence="1 2">COS04-44</strain>
    </source>
</reference>
<protein>
    <submittedName>
        <fullName evidence="1">DUF5703 family protein</fullName>
    </submittedName>
</protein>
<dbReference type="EMBL" id="CP104874">
    <property type="protein sequence ID" value="WWF04920.1"/>
    <property type="molecule type" value="Genomic_DNA"/>
</dbReference>